<dbReference type="STRING" id="196109.A0A136IK51"/>
<keyword evidence="2" id="KW-1185">Reference proteome</keyword>
<protein>
    <submittedName>
        <fullName evidence="1">Endoribonuclease L-PSP/chorismate mutase-like protein</fullName>
    </submittedName>
</protein>
<sequence length="136" mass="14875">MTKPEFFTYPGTEEVSEQFHVSQVVRKHGDGITLKTGGQVGLDASGNLVADPQQQVEQTLQNVLSALRAADPNITWRNITALRSYHLDINATFEFATAAFKKLDPAHRPVWACVGVSQLGYPGAVVEFEAEAFVDV</sequence>
<proteinExistence type="predicted"/>
<dbReference type="PANTHER" id="PTHR11803:SF39">
    <property type="entry name" value="2-IMINOBUTANOATE_2-IMINOPROPANOATE DEAMINASE"/>
    <property type="match status" value="1"/>
</dbReference>
<dbReference type="PANTHER" id="PTHR11803">
    <property type="entry name" value="2-IMINOBUTANOATE/2-IMINOPROPANOATE DEAMINASE RIDA"/>
    <property type="match status" value="1"/>
</dbReference>
<dbReference type="EMBL" id="KQ964286">
    <property type="protein sequence ID" value="KXJ85295.1"/>
    <property type="molecule type" value="Genomic_DNA"/>
</dbReference>
<dbReference type="AlphaFoldDB" id="A0A136IK51"/>
<dbReference type="InParanoid" id="A0A136IK51"/>
<organism evidence="1 2">
    <name type="scientific">Microdochium bolleyi</name>
    <dbReference type="NCBI Taxonomy" id="196109"/>
    <lineage>
        <taxon>Eukaryota</taxon>
        <taxon>Fungi</taxon>
        <taxon>Dikarya</taxon>
        <taxon>Ascomycota</taxon>
        <taxon>Pezizomycotina</taxon>
        <taxon>Sordariomycetes</taxon>
        <taxon>Xylariomycetidae</taxon>
        <taxon>Xylariales</taxon>
        <taxon>Microdochiaceae</taxon>
        <taxon>Microdochium</taxon>
    </lineage>
</organism>
<dbReference type="InterPro" id="IPR035959">
    <property type="entry name" value="RutC-like_sf"/>
</dbReference>
<evidence type="ECO:0000313" key="2">
    <source>
        <dbReference type="Proteomes" id="UP000070501"/>
    </source>
</evidence>
<evidence type="ECO:0000313" key="1">
    <source>
        <dbReference type="EMBL" id="KXJ85295.1"/>
    </source>
</evidence>
<dbReference type="Gene3D" id="3.30.1330.40">
    <property type="entry name" value="RutC-like"/>
    <property type="match status" value="1"/>
</dbReference>
<dbReference type="OrthoDB" id="309640at2759"/>
<name>A0A136IK51_9PEZI</name>
<accession>A0A136IK51</accession>
<reference evidence="2" key="1">
    <citation type="submission" date="2016-02" db="EMBL/GenBank/DDBJ databases">
        <title>Draft genome sequence of Microdochium bolleyi, a fungal endophyte of beachgrass.</title>
        <authorList>
            <consortium name="DOE Joint Genome Institute"/>
            <person name="David A.S."/>
            <person name="May G."/>
            <person name="Haridas S."/>
            <person name="Lim J."/>
            <person name="Wang M."/>
            <person name="Labutti K."/>
            <person name="Lipzen A."/>
            <person name="Barry K."/>
            <person name="Grigoriev I.V."/>
        </authorList>
    </citation>
    <scope>NUCLEOTIDE SEQUENCE [LARGE SCALE GENOMIC DNA]</scope>
    <source>
        <strain evidence="2">J235TASD1</strain>
    </source>
</reference>
<dbReference type="GO" id="GO:0019239">
    <property type="term" value="F:deaminase activity"/>
    <property type="evidence" value="ECO:0007669"/>
    <property type="project" value="TreeGrafter"/>
</dbReference>
<gene>
    <name evidence="1" type="ORF">Micbo1qcDRAFT_223423</name>
</gene>
<dbReference type="GO" id="GO:0005829">
    <property type="term" value="C:cytosol"/>
    <property type="evidence" value="ECO:0007669"/>
    <property type="project" value="TreeGrafter"/>
</dbReference>
<dbReference type="SUPFAM" id="SSF55298">
    <property type="entry name" value="YjgF-like"/>
    <property type="match status" value="1"/>
</dbReference>
<dbReference type="Proteomes" id="UP000070501">
    <property type="component" value="Unassembled WGS sequence"/>
</dbReference>
<dbReference type="Pfam" id="PF01042">
    <property type="entry name" value="Ribonuc_L-PSP"/>
    <property type="match status" value="1"/>
</dbReference>
<dbReference type="GO" id="GO:0005739">
    <property type="term" value="C:mitochondrion"/>
    <property type="evidence" value="ECO:0007669"/>
    <property type="project" value="TreeGrafter"/>
</dbReference>
<dbReference type="InterPro" id="IPR006175">
    <property type="entry name" value="YjgF/YER057c/UK114"/>
</dbReference>